<dbReference type="Gene3D" id="3.60.20.10">
    <property type="entry name" value="Glutamine Phosphoribosylpyrophosphate, subunit 1, domain 1"/>
    <property type="match status" value="1"/>
</dbReference>
<name>A0ABV9I4B9_9DEIO</name>
<dbReference type="CDD" id="cd00352">
    <property type="entry name" value="Gn_AT_II"/>
    <property type="match status" value="1"/>
</dbReference>
<dbReference type="InterPro" id="IPR017932">
    <property type="entry name" value="GATase_2_dom"/>
</dbReference>
<dbReference type="Pfam" id="PF13522">
    <property type="entry name" value="GATase_6"/>
    <property type="match status" value="1"/>
</dbReference>
<organism evidence="2 3">
    <name type="scientific">Deinococcus hohokamensis</name>
    <dbReference type="NCBI Taxonomy" id="309883"/>
    <lineage>
        <taxon>Bacteria</taxon>
        <taxon>Thermotogati</taxon>
        <taxon>Deinococcota</taxon>
        <taxon>Deinococci</taxon>
        <taxon>Deinococcales</taxon>
        <taxon>Deinococcaceae</taxon>
        <taxon>Deinococcus</taxon>
    </lineage>
</organism>
<proteinExistence type="predicted"/>
<dbReference type="Proteomes" id="UP001595952">
    <property type="component" value="Unassembled WGS sequence"/>
</dbReference>
<evidence type="ECO:0000313" key="3">
    <source>
        <dbReference type="Proteomes" id="UP001595952"/>
    </source>
</evidence>
<keyword evidence="3" id="KW-1185">Reference proteome</keyword>
<dbReference type="SUPFAM" id="SSF56235">
    <property type="entry name" value="N-terminal nucleophile aminohydrolases (Ntn hydrolases)"/>
    <property type="match status" value="1"/>
</dbReference>
<reference evidence="3" key="1">
    <citation type="journal article" date="2019" name="Int. J. Syst. Evol. Microbiol.">
        <title>The Global Catalogue of Microorganisms (GCM) 10K type strain sequencing project: providing services to taxonomists for standard genome sequencing and annotation.</title>
        <authorList>
            <consortium name="The Broad Institute Genomics Platform"/>
            <consortium name="The Broad Institute Genome Sequencing Center for Infectious Disease"/>
            <person name="Wu L."/>
            <person name="Ma J."/>
        </authorList>
    </citation>
    <scope>NUCLEOTIDE SEQUENCE [LARGE SCALE GENOMIC DNA]</scope>
    <source>
        <strain evidence="3">CCUG 55995</strain>
    </source>
</reference>
<sequence>MCGLYAYHRRSGPPQANLLTYLAHLAGTRGPHGHGHATQGQRHVALGQTNPARVSTVVDSVIGHARLATAGSHGDLACVQPLLTGTLFVAHNGTVPAYREQAAVHGLTLETDSDSEVLAQLLARARSLEGVAGTLDLLTPGLPLALLVLAPDGSVTAARRGHPLYARRAPEGVYLCSLPFDGGEALPDSTVTRFDVAGEVSHPLATTASLRAAKGGPAWTL</sequence>
<dbReference type="InterPro" id="IPR029055">
    <property type="entry name" value="Ntn_hydrolases_N"/>
</dbReference>
<dbReference type="EMBL" id="JBHSEI010000001">
    <property type="protein sequence ID" value="MFC4636975.1"/>
    <property type="molecule type" value="Genomic_DNA"/>
</dbReference>
<gene>
    <name evidence="2" type="ORF">ACFO0D_01355</name>
</gene>
<evidence type="ECO:0000313" key="2">
    <source>
        <dbReference type="EMBL" id="MFC4636975.1"/>
    </source>
</evidence>
<protein>
    <recommendedName>
        <fullName evidence="1">Glutamine amidotransferase type-2 domain-containing protein</fullName>
    </recommendedName>
</protein>
<feature type="domain" description="Glutamine amidotransferase type-2" evidence="1">
    <location>
        <begin position="2"/>
        <end position="221"/>
    </location>
</feature>
<dbReference type="PROSITE" id="PS51278">
    <property type="entry name" value="GATASE_TYPE_2"/>
    <property type="match status" value="1"/>
</dbReference>
<accession>A0ABV9I4B9</accession>
<comment type="caution">
    <text evidence="2">The sequence shown here is derived from an EMBL/GenBank/DDBJ whole genome shotgun (WGS) entry which is preliminary data.</text>
</comment>
<dbReference type="RefSeq" id="WP_380060012.1">
    <property type="nucleotide sequence ID" value="NZ_JBHSEI010000001.1"/>
</dbReference>
<evidence type="ECO:0000259" key="1">
    <source>
        <dbReference type="PROSITE" id="PS51278"/>
    </source>
</evidence>